<feature type="compositionally biased region" description="Low complexity" evidence="1">
    <location>
        <begin position="227"/>
        <end position="239"/>
    </location>
</feature>
<keyword evidence="3" id="KW-1185">Reference proteome</keyword>
<accession>A0A365H6W2</accession>
<reference evidence="2 3" key="1">
    <citation type="submission" date="2018-06" db="EMBL/GenBank/DDBJ databases">
        <title>Actinomadura craniellae sp. nov. isolated from marine sponge Craniella sp.</title>
        <authorList>
            <person name="Li L."/>
            <person name="Xu Q.H."/>
            <person name="Lin H.W."/>
            <person name="Lu Y.H."/>
        </authorList>
    </citation>
    <scope>NUCLEOTIDE SEQUENCE [LARGE SCALE GENOMIC DNA]</scope>
    <source>
        <strain evidence="2 3">LHW63021</strain>
    </source>
</reference>
<feature type="compositionally biased region" description="Basic residues" evidence="1">
    <location>
        <begin position="411"/>
        <end position="421"/>
    </location>
</feature>
<feature type="compositionally biased region" description="Low complexity" evidence="1">
    <location>
        <begin position="351"/>
        <end position="369"/>
    </location>
</feature>
<proteinExistence type="predicted"/>
<dbReference type="GO" id="GO:0005975">
    <property type="term" value="P:carbohydrate metabolic process"/>
    <property type="evidence" value="ECO:0007669"/>
    <property type="project" value="UniProtKB-ARBA"/>
</dbReference>
<evidence type="ECO:0000313" key="2">
    <source>
        <dbReference type="EMBL" id="RAY14845.1"/>
    </source>
</evidence>
<organism evidence="2 3">
    <name type="scientific">Actinomadura craniellae</name>
    <dbReference type="NCBI Taxonomy" id="2231787"/>
    <lineage>
        <taxon>Bacteria</taxon>
        <taxon>Bacillati</taxon>
        <taxon>Actinomycetota</taxon>
        <taxon>Actinomycetes</taxon>
        <taxon>Streptosporangiales</taxon>
        <taxon>Thermomonosporaceae</taxon>
        <taxon>Actinomadura</taxon>
    </lineage>
</organism>
<sequence length="421" mass="41912">MGFTVLAPPASASAAAPGITAPGNGAVITSGTQVRITTTTDNVGSWRIVVVTPDGASDVVASKTSSNAALAGNATVRNNGAYQVRLEQRWLLSLGTWTRKSTSTFNMRAPAARPAGLRASASGGKLTVRWNRGLEDDLTGYTVAASGLGTKSGSPGGLCSGTACSATFNVPAAAAGRATVSVRASRSNGSGGSVSSVASSVSVAFGSGPGGGPGGLAPGTPVPGLPLPGSGALPGSVPLTPLNQNPPVTLPTVAPDGSTPGFTYPTPDPVVASNLAPNKPQAAVDTAGLQWGKSVAIALILLVVAAHLGTWTRRLRVAQARLSSKGTAARTARAGSGRARVRRSRERIARAEATATTISLPKPAAGAAKKGARRADTPSAASRSQSLRGPATRTRPGTKAGVAAKDAPKASGRHGSRHRTK</sequence>
<name>A0A365H6W2_9ACTN</name>
<feature type="region of interest" description="Disordered" evidence="1">
    <location>
        <begin position="321"/>
        <end position="421"/>
    </location>
</feature>
<protein>
    <recommendedName>
        <fullName evidence="4">Fibronectin type-III domain-containing protein</fullName>
    </recommendedName>
</protein>
<dbReference type="AlphaFoldDB" id="A0A365H6W2"/>
<dbReference type="Gene3D" id="2.60.40.10">
    <property type="entry name" value="Immunoglobulins"/>
    <property type="match status" value="1"/>
</dbReference>
<evidence type="ECO:0000313" key="3">
    <source>
        <dbReference type="Proteomes" id="UP000251891"/>
    </source>
</evidence>
<feature type="region of interest" description="Disordered" evidence="1">
    <location>
        <begin position="212"/>
        <end position="266"/>
    </location>
</feature>
<feature type="compositionally biased region" description="Low complexity" evidence="1">
    <location>
        <begin position="327"/>
        <end position="338"/>
    </location>
</feature>
<dbReference type="InterPro" id="IPR013783">
    <property type="entry name" value="Ig-like_fold"/>
</dbReference>
<evidence type="ECO:0008006" key="4">
    <source>
        <dbReference type="Google" id="ProtNLM"/>
    </source>
</evidence>
<evidence type="ECO:0000256" key="1">
    <source>
        <dbReference type="SAM" id="MobiDB-lite"/>
    </source>
</evidence>
<dbReference type="EMBL" id="QLYX01000005">
    <property type="protein sequence ID" value="RAY14845.1"/>
    <property type="molecule type" value="Genomic_DNA"/>
</dbReference>
<gene>
    <name evidence="2" type="ORF">DPM19_14100</name>
</gene>
<comment type="caution">
    <text evidence="2">The sequence shown here is derived from an EMBL/GenBank/DDBJ whole genome shotgun (WGS) entry which is preliminary data.</text>
</comment>
<dbReference type="Proteomes" id="UP000251891">
    <property type="component" value="Unassembled WGS sequence"/>
</dbReference>